<accession>A0A7S0GAX2</accession>
<feature type="region of interest" description="Disordered" evidence="1">
    <location>
        <begin position="238"/>
        <end position="265"/>
    </location>
</feature>
<dbReference type="AlphaFoldDB" id="A0A7S0GAX2"/>
<feature type="region of interest" description="Disordered" evidence="1">
    <location>
        <begin position="139"/>
        <end position="172"/>
    </location>
</feature>
<gene>
    <name evidence="2" type="ORF">PINE0816_LOCUS5339</name>
</gene>
<feature type="compositionally biased region" description="Polar residues" evidence="1">
    <location>
        <begin position="35"/>
        <end position="49"/>
    </location>
</feature>
<organism evidence="2">
    <name type="scientific">Proboscia inermis</name>
    <dbReference type="NCBI Taxonomy" id="420281"/>
    <lineage>
        <taxon>Eukaryota</taxon>
        <taxon>Sar</taxon>
        <taxon>Stramenopiles</taxon>
        <taxon>Ochrophyta</taxon>
        <taxon>Bacillariophyta</taxon>
        <taxon>Coscinodiscophyceae</taxon>
        <taxon>Rhizosoleniophycidae</taxon>
        <taxon>Rhizosoleniales</taxon>
        <taxon>Rhizosoleniaceae</taxon>
        <taxon>Proboscia</taxon>
    </lineage>
</organism>
<reference evidence="2" key="1">
    <citation type="submission" date="2021-01" db="EMBL/GenBank/DDBJ databases">
        <authorList>
            <person name="Corre E."/>
            <person name="Pelletier E."/>
            <person name="Niang G."/>
            <person name="Scheremetjew M."/>
            <person name="Finn R."/>
            <person name="Kale V."/>
            <person name="Holt S."/>
            <person name="Cochrane G."/>
            <person name="Meng A."/>
            <person name="Brown T."/>
            <person name="Cohen L."/>
        </authorList>
    </citation>
    <scope>NUCLEOTIDE SEQUENCE</scope>
    <source>
        <strain evidence="2">CCAP1064/1</strain>
    </source>
</reference>
<evidence type="ECO:0000313" key="2">
    <source>
        <dbReference type="EMBL" id="CAD8409217.1"/>
    </source>
</evidence>
<name>A0A7S0GAX2_9STRA</name>
<feature type="compositionally biased region" description="Basic and acidic residues" evidence="1">
    <location>
        <begin position="305"/>
        <end position="317"/>
    </location>
</feature>
<sequence>MTTSMCHSSKKSYISGTKSVQMQQDLFKVEEVSAEGSSQNQQEQIVETSPQDRQHPVPNQNQLKTLMQPSPLLKEYPNDLVLGDSTTISDLTPGFFISAKHDRSSKGAATLSSPNMDITAIPDHDQNPLDRIRTTLAQKYSTPQGEDKEKSIGCNDVQSSASSPSLSEPPMLLSGEAFTSATHNVTVTAGAPSPPDAMDSETIATPQQEVAIPNNTSLSPRALVTAAMCLDLIATNARGDSENGNEFNSTKNSPQSIKWSAPTTSDGLNKVRDKFVLRSSKQLLHAQSIAVGADAAGGGSQNSVTKEDFSNLWEDTRSVGSNDDDQKNVENNGKNNEIYSLFEV</sequence>
<feature type="compositionally biased region" description="Polar residues" evidence="1">
    <location>
        <begin position="242"/>
        <end position="265"/>
    </location>
</feature>
<feature type="region of interest" description="Disordered" evidence="1">
    <location>
        <begin position="294"/>
        <end position="336"/>
    </location>
</feature>
<dbReference type="EMBL" id="HBEL01011275">
    <property type="protein sequence ID" value="CAD8409217.1"/>
    <property type="molecule type" value="Transcribed_RNA"/>
</dbReference>
<proteinExistence type="predicted"/>
<feature type="compositionally biased region" description="Low complexity" evidence="1">
    <location>
        <begin position="159"/>
        <end position="172"/>
    </location>
</feature>
<protein>
    <submittedName>
        <fullName evidence="2">Uncharacterized protein</fullName>
    </submittedName>
</protein>
<feature type="region of interest" description="Disordered" evidence="1">
    <location>
        <begin position="30"/>
        <end position="60"/>
    </location>
</feature>
<feature type="region of interest" description="Disordered" evidence="1">
    <location>
        <begin position="102"/>
        <end position="127"/>
    </location>
</feature>
<evidence type="ECO:0000256" key="1">
    <source>
        <dbReference type="SAM" id="MobiDB-lite"/>
    </source>
</evidence>